<dbReference type="STRING" id="1216006.VA7868_00173"/>
<dbReference type="EMBL" id="FQXZ01000004">
    <property type="protein sequence ID" value="SHH66413.1"/>
    <property type="molecule type" value="Genomic_DNA"/>
</dbReference>
<organism evidence="2 3">
    <name type="scientific">Vibrio aerogenes CECT 7868</name>
    <dbReference type="NCBI Taxonomy" id="1216006"/>
    <lineage>
        <taxon>Bacteria</taxon>
        <taxon>Pseudomonadati</taxon>
        <taxon>Pseudomonadota</taxon>
        <taxon>Gammaproteobacteria</taxon>
        <taxon>Vibrionales</taxon>
        <taxon>Vibrionaceae</taxon>
        <taxon>Vibrio</taxon>
    </lineage>
</organism>
<dbReference type="Proteomes" id="UP000184608">
    <property type="component" value="Unassembled WGS sequence"/>
</dbReference>
<gene>
    <name evidence="2" type="ORF">VA7868_00173</name>
</gene>
<dbReference type="SUPFAM" id="SSF55729">
    <property type="entry name" value="Acyl-CoA N-acyltransferases (Nat)"/>
    <property type="match status" value="1"/>
</dbReference>
<dbReference type="PROSITE" id="PS51186">
    <property type="entry name" value="GNAT"/>
    <property type="match status" value="1"/>
</dbReference>
<proteinExistence type="predicted"/>
<evidence type="ECO:0000259" key="1">
    <source>
        <dbReference type="PROSITE" id="PS51186"/>
    </source>
</evidence>
<evidence type="ECO:0000313" key="2">
    <source>
        <dbReference type="EMBL" id="SHH66413.1"/>
    </source>
</evidence>
<accession>A0A1M5UUI3</accession>
<keyword evidence="3" id="KW-1185">Reference proteome</keyword>
<protein>
    <recommendedName>
        <fullName evidence="1">N-acetyltransferase domain-containing protein</fullName>
    </recommendedName>
</protein>
<dbReference type="GO" id="GO:0016747">
    <property type="term" value="F:acyltransferase activity, transferring groups other than amino-acyl groups"/>
    <property type="evidence" value="ECO:0007669"/>
    <property type="project" value="InterPro"/>
</dbReference>
<sequence length="271" mass="31080">MHIDSDGIRSDMIFHHFSGQVTEKENYVVVKTPSNPGFYWGNYLVFPQPPLGGDFLHWRHLFVSEFRNDQDVKHMSFCWLKPTEHIQTEYSDFLSQGFEYDEVLVLKGSQFCLPGRRNEEIQCRPVLTDAEWQQVIALHLLVYPDSCRNEAECLYVDRTYAAYRSMQAAGLGGLHGAFIGDQLVASLGLFFDGEIGRFQNVETHPDFRQRGICKTMVYDISVAAMQQHPQIRHLILHADSEYIAAEIYRSVGYEVCETICELCLTPEAAAR</sequence>
<dbReference type="InterPro" id="IPR016181">
    <property type="entry name" value="Acyl_CoA_acyltransferase"/>
</dbReference>
<dbReference type="AlphaFoldDB" id="A0A1M5UUI3"/>
<dbReference type="RefSeq" id="WP_073601972.1">
    <property type="nucleotide sequence ID" value="NZ_FQXZ01000004.1"/>
</dbReference>
<dbReference type="OrthoDB" id="9796919at2"/>
<dbReference type="Gene3D" id="3.40.630.30">
    <property type="match status" value="1"/>
</dbReference>
<feature type="domain" description="N-acetyltransferase" evidence="1">
    <location>
        <begin position="121"/>
        <end position="271"/>
    </location>
</feature>
<evidence type="ECO:0000313" key="3">
    <source>
        <dbReference type="Proteomes" id="UP000184608"/>
    </source>
</evidence>
<dbReference type="InterPro" id="IPR000182">
    <property type="entry name" value="GNAT_dom"/>
</dbReference>
<name>A0A1M5UUI3_9VIBR</name>
<reference evidence="2 3" key="1">
    <citation type="submission" date="2016-11" db="EMBL/GenBank/DDBJ databases">
        <authorList>
            <person name="Jaros S."/>
            <person name="Januszkiewicz K."/>
            <person name="Wedrychowicz H."/>
        </authorList>
    </citation>
    <scope>NUCLEOTIDE SEQUENCE [LARGE SCALE GENOMIC DNA]</scope>
    <source>
        <strain evidence="2 3">CECT 7868</strain>
    </source>
</reference>